<dbReference type="Pfam" id="PF02321">
    <property type="entry name" value="OEP"/>
    <property type="match status" value="1"/>
</dbReference>
<dbReference type="GO" id="GO:1990281">
    <property type="term" value="C:efflux pump complex"/>
    <property type="evidence" value="ECO:0007669"/>
    <property type="project" value="TreeGrafter"/>
</dbReference>
<dbReference type="Gene3D" id="1.20.1600.10">
    <property type="entry name" value="Outer membrane efflux proteins (OEP)"/>
    <property type="match status" value="1"/>
</dbReference>
<keyword evidence="3" id="KW-1134">Transmembrane beta strand</keyword>
<dbReference type="InterPro" id="IPR051906">
    <property type="entry name" value="TolC-like"/>
</dbReference>
<keyword evidence="6" id="KW-0998">Cell outer membrane</keyword>
<gene>
    <name evidence="7" type="ORF">S03H2_36501</name>
</gene>
<organism evidence="7">
    <name type="scientific">marine sediment metagenome</name>
    <dbReference type="NCBI Taxonomy" id="412755"/>
    <lineage>
        <taxon>unclassified sequences</taxon>
        <taxon>metagenomes</taxon>
        <taxon>ecological metagenomes</taxon>
    </lineage>
</organism>
<evidence type="ECO:0000256" key="2">
    <source>
        <dbReference type="ARBA" id="ARBA00022448"/>
    </source>
</evidence>
<proteinExistence type="predicted"/>
<feature type="non-terminal residue" evidence="7">
    <location>
        <position position="132"/>
    </location>
</feature>
<evidence type="ECO:0000256" key="4">
    <source>
        <dbReference type="ARBA" id="ARBA00022692"/>
    </source>
</evidence>
<reference evidence="7" key="1">
    <citation type="journal article" date="2014" name="Front. Microbiol.">
        <title>High frequency of phylogenetically diverse reductive dehalogenase-homologous genes in deep subseafloor sedimentary metagenomes.</title>
        <authorList>
            <person name="Kawai M."/>
            <person name="Futagami T."/>
            <person name="Toyoda A."/>
            <person name="Takaki Y."/>
            <person name="Nishi S."/>
            <person name="Hori S."/>
            <person name="Arai W."/>
            <person name="Tsubouchi T."/>
            <person name="Morono Y."/>
            <person name="Uchiyama I."/>
            <person name="Ito T."/>
            <person name="Fujiyama A."/>
            <person name="Inagaki F."/>
            <person name="Takami H."/>
        </authorList>
    </citation>
    <scope>NUCLEOTIDE SEQUENCE</scope>
    <source>
        <strain evidence="7">Expedition CK06-06</strain>
    </source>
</reference>
<dbReference type="SUPFAM" id="SSF56954">
    <property type="entry name" value="Outer membrane efflux proteins (OEP)"/>
    <property type="match status" value="1"/>
</dbReference>
<dbReference type="GO" id="GO:0015288">
    <property type="term" value="F:porin activity"/>
    <property type="evidence" value="ECO:0007669"/>
    <property type="project" value="TreeGrafter"/>
</dbReference>
<dbReference type="InterPro" id="IPR003423">
    <property type="entry name" value="OMP_efflux"/>
</dbReference>
<accession>X1IFS6</accession>
<dbReference type="PANTHER" id="PTHR30026">
    <property type="entry name" value="OUTER MEMBRANE PROTEIN TOLC"/>
    <property type="match status" value="1"/>
</dbReference>
<comment type="caution">
    <text evidence="7">The sequence shown here is derived from an EMBL/GenBank/DDBJ whole genome shotgun (WGS) entry which is preliminary data.</text>
</comment>
<dbReference type="GO" id="GO:0009279">
    <property type="term" value="C:cell outer membrane"/>
    <property type="evidence" value="ECO:0007669"/>
    <property type="project" value="UniProtKB-SubCell"/>
</dbReference>
<evidence type="ECO:0000256" key="3">
    <source>
        <dbReference type="ARBA" id="ARBA00022452"/>
    </source>
</evidence>
<evidence type="ECO:0000256" key="5">
    <source>
        <dbReference type="ARBA" id="ARBA00023136"/>
    </source>
</evidence>
<name>X1IFS6_9ZZZZ</name>
<keyword evidence="4" id="KW-0812">Transmembrane</keyword>
<sequence length="132" mass="15059">MKKTKIILLLILLIVYAVKFSFPQEELILTLEKSIHLALSQNPYHLAVGERVETARARVREAAADFLPSLDAQGLHTLDEKLFFLEFPSFIPGQPPQRVSMDFTRDYQFSLSLSLPLFTSGRLTASFRQAKY</sequence>
<protein>
    <submittedName>
        <fullName evidence="7">Uncharacterized protein</fullName>
    </submittedName>
</protein>
<comment type="subcellular location">
    <subcellularLocation>
        <location evidence="1">Cell outer membrane</location>
    </subcellularLocation>
</comment>
<dbReference type="EMBL" id="BARU01022406">
    <property type="protein sequence ID" value="GAH56428.1"/>
    <property type="molecule type" value="Genomic_DNA"/>
</dbReference>
<dbReference type="AlphaFoldDB" id="X1IFS6"/>
<evidence type="ECO:0000256" key="6">
    <source>
        <dbReference type="ARBA" id="ARBA00023237"/>
    </source>
</evidence>
<dbReference type="GO" id="GO:0015562">
    <property type="term" value="F:efflux transmembrane transporter activity"/>
    <property type="evidence" value="ECO:0007669"/>
    <property type="project" value="InterPro"/>
</dbReference>
<keyword evidence="2" id="KW-0813">Transport</keyword>
<dbReference type="PANTHER" id="PTHR30026:SF20">
    <property type="entry name" value="OUTER MEMBRANE PROTEIN TOLC"/>
    <property type="match status" value="1"/>
</dbReference>
<evidence type="ECO:0000256" key="1">
    <source>
        <dbReference type="ARBA" id="ARBA00004442"/>
    </source>
</evidence>
<keyword evidence="5" id="KW-0472">Membrane</keyword>
<evidence type="ECO:0000313" key="7">
    <source>
        <dbReference type="EMBL" id="GAH56428.1"/>
    </source>
</evidence>